<evidence type="ECO:0000256" key="7">
    <source>
        <dbReference type="ARBA" id="ARBA00023136"/>
    </source>
</evidence>
<dbReference type="GO" id="GO:0016763">
    <property type="term" value="F:pentosyltransferase activity"/>
    <property type="evidence" value="ECO:0007669"/>
    <property type="project" value="TreeGrafter"/>
</dbReference>
<dbReference type="Pfam" id="PF02366">
    <property type="entry name" value="PMT"/>
    <property type="match status" value="1"/>
</dbReference>
<evidence type="ECO:0000256" key="1">
    <source>
        <dbReference type="ARBA" id="ARBA00004651"/>
    </source>
</evidence>
<feature type="transmembrane region" description="Helical" evidence="8">
    <location>
        <begin position="133"/>
        <end position="152"/>
    </location>
</feature>
<feature type="transmembrane region" description="Helical" evidence="8">
    <location>
        <begin position="95"/>
        <end position="113"/>
    </location>
</feature>
<dbReference type="GO" id="GO:0005886">
    <property type="term" value="C:plasma membrane"/>
    <property type="evidence" value="ECO:0007669"/>
    <property type="project" value="UniProtKB-SubCell"/>
</dbReference>
<feature type="transmembrane region" description="Helical" evidence="8">
    <location>
        <begin position="190"/>
        <end position="211"/>
    </location>
</feature>
<keyword evidence="2" id="KW-1003">Cell membrane</keyword>
<dbReference type="InterPro" id="IPR003342">
    <property type="entry name" value="ArnT-like_N"/>
</dbReference>
<evidence type="ECO:0000256" key="2">
    <source>
        <dbReference type="ARBA" id="ARBA00022475"/>
    </source>
</evidence>
<comment type="caution">
    <text evidence="10">The sequence shown here is derived from an EMBL/GenBank/DDBJ whole genome shotgun (WGS) entry which is preliminary data.</text>
</comment>
<keyword evidence="3" id="KW-0328">Glycosyltransferase</keyword>
<feature type="domain" description="ArnT-like N-terminal" evidence="9">
    <location>
        <begin position="10"/>
        <end position="115"/>
    </location>
</feature>
<feature type="transmembrane region" description="Helical" evidence="8">
    <location>
        <begin position="232"/>
        <end position="252"/>
    </location>
</feature>
<gene>
    <name evidence="10" type="ORF">UW22_C0001G0034</name>
</gene>
<keyword evidence="6 8" id="KW-1133">Transmembrane helix</keyword>
<keyword evidence="7 8" id="KW-0472">Membrane</keyword>
<feature type="transmembrane region" description="Helical" evidence="8">
    <location>
        <begin position="412"/>
        <end position="433"/>
    </location>
</feature>
<dbReference type="AlphaFoldDB" id="A0A0G1GY72"/>
<feature type="transmembrane region" description="Helical" evidence="8">
    <location>
        <begin position="164"/>
        <end position="184"/>
    </location>
</feature>
<keyword evidence="4" id="KW-0808">Transferase</keyword>
<evidence type="ECO:0000313" key="10">
    <source>
        <dbReference type="EMBL" id="KKT39123.1"/>
    </source>
</evidence>
<dbReference type="GO" id="GO:0010041">
    <property type="term" value="P:response to iron(III) ion"/>
    <property type="evidence" value="ECO:0007669"/>
    <property type="project" value="TreeGrafter"/>
</dbReference>
<dbReference type="InterPro" id="IPR050297">
    <property type="entry name" value="LipidA_mod_glycosyltrf_83"/>
</dbReference>
<keyword evidence="5 8" id="KW-0812">Transmembrane</keyword>
<evidence type="ECO:0000256" key="3">
    <source>
        <dbReference type="ARBA" id="ARBA00022676"/>
    </source>
</evidence>
<evidence type="ECO:0000259" key="9">
    <source>
        <dbReference type="Pfam" id="PF02366"/>
    </source>
</evidence>
<dbReference type="EMBL" id="LCHM01000001">
    <property type="protein sequence ID" value="KKT39123.1"/>
    <property type="molecule type" value="Genomic_DNA"/>
</dbReference>
<dbReference type="PATRIC" id="fig|1618447.3.peg.33"/>
<sequence length="561" mass="64423">MKKQFCLLFIITIFAFFLRTVQLSGNPPSLSWDEVSIGYNAYSILKTGKDEHGRFFPLDTFTAYGDYKPPLGIYLTVPSVAVFGLNEFAVRFPSALFGTLTILLTYFLVIELFRSDFNNSKFSKSNFQFSNKFQISNFKFQIALLSSLLLAISPWHINLSRAGFEANIALFFVVLGIIAVLKAIDRPKLWIAAWIPFVGAVYTFNSARYFVPLMAGGLLFMGRNAVKKHLRFFGAGVIIAVFFMIPIIPHLLSKEARLRFTEVNIFSDPEIVLVSNRRIEEARHAWWAKILFNRRVGYARSYMLHFLDHFQPEYLFIKGDGNPKFSIQDVGQLYLIEAPFVAIGVLSMLVQHRSIALFLLYWMIMAIAPAAVARETPHALRTLNSLPTWQIFTAYGILTTVLRIKMKLTRKVFLFAFCLLLASFYGFGVIYYLHNYYVHYPKEFSGEWQYGYKQALQFIQPIESNYDTIYMTGSIGRPYMYTLFYNKTDPHEFFRTKNASFDAAGFYHVYGFGKYHFTSDMPEDCTGTCLYIAPAGTETRDKKILHTVNVLNGNPILVIYE</sequence>
<comment type="subcellular location">
    <subcellularLocation>
        <location evidence="1">Cell membrane</location>
        <topology evidence="1">Multi-pass membrane protein</topology>
    </subcellularLocation>
</comment>
<feature type="transmembrane region" description="Helical" evidence="8">
    <location>
        <begin position="357"/>
        <end position="374"/>
    </location>
</feature>
<dbReference type="Proteomes" id="UP000034617">
    <property type="component" value="Unassembled WGS sequence"/>
</dbReference>
<evidence type="ECO:0000256" key="5">
    <source>
        <dbReference type="ARBA" id="ARBA00022692"/>
    </source>
</evidence>
<dbReference type="GO" id="GO:0009103">
    <property type="term" value="P:lipopolysaccharide biosynthetic process"/>
    <property type="evidence" value="ECO:0007669"/>
    <property type="project" value="UniProtKB-ARBA"/>
</dbReference>
<dbReference type="GO" id="GO:0006493">
    <property type="term" value="P:protein O-linked glycosylation"/>
    <property type="evidence" value="ECO:0007669"/>
    <property type="project" value="InterPro"/>
</dbReference>
<dbReference type="PANTHER" id="PTHR33908:SF3">
    <property type="entry name" value="UNDECAPRENYL PHOSPHATE-ALPHA-4-AMINO-4-DEOXY-L-ARABINOSE ARABINOSYL TRANSFERASE"/>
    <property type="match status" value="1"/>
</dbReference>
<name>A0A0G1GY72_9BACT</name>
<evidence type="ECO:0000256" key="6">
    <source>
        <dbReference type="ARBA" id="ARBA00022989"/>
    </source>
</evidence>
<evidence type="ECO:0000313" key="11">
    <source>
        <dbReference type="Proteomes" id="UP000034617"/>
    </source>
</evidence>
<organism evidence="10 11">
    <name type="scientific">Candidatus Gottesmanbacteria bacterium GW2011_GWB1_44_11c</name>
    <dbReference type="NCBI Taxonomy" id="1618447"/>
    <lineage>
        <taxon>Bacteria</taxon>
        <taxon>Candidatus Gottesmaniibacteriota</taxon>
    </lineage>
</organism>
<proteinExistence type="predicted"/>
<accession>A0A0G1GY72</accession>
<feature type="transmembrane region" description="Helical" evidence="8">
    <location>
        <begin position="386"/>
        <end position="405"/>
    </location>
</feature>
<dbReference type="PANTHER" id="PTHR33908">
    <property type="entry name" value="MANNOSYLTRANSFERASE YKCB-RELATED"/>
    <property type="match status" value="1"/>
</dbReference>
<protein>
    <recommendedName>
        <fullName evidence="9">ArnT-like N-terminal domain-containing protein</fullName>
    </recommendedName>
</protein>
<evidence type="ECO:0000256" key="4">
    <source>
        <dbReference type="ARBA" id="ARBA00022679"/>
    </source>
</evidence>
<evidence type="ECO:0000256" key="8">
    <source>
        <dbReference type="SAM" id="Phobius"/>
    </source>
</evidence>
<dbReference type="GO" id="GO:0000030">
    <property type="term" value="F:mannosyltransferase activity"/>
    <property type="evidence" value="ECO:0007669"/>
    <property type="project" value="InterPro"/>
</dbReference>
<reference evidence="10 11" key="1">
    <citation type="journal article" date="2015" name="Nature">
        <title>rRNA introns, odd ribosomes, and small enigmatic genomes across a large radiation of phyla.</title>
        <authorList>
            <person name="Brown C.T."/>
            <person name="Hug L.A."/>
            <person name="Thomas B.C."/>
            <person name="Sharon I."/>
            <person name="Castelle C.J."/>
            <person name="Singh A."/>
            <person name="Wilkins M.J."/>
            <person name="Williams K.H."/>
            <person name="Banfield J.F."/>
        </authorList>
    </citation>
    <scope>NUCLEOTIDE SEQUENCE [LARGE SCALE GENOMIC DNA]</scope>
</reference>